<dbReference type="Proteomes" id="UP000001307">
    <property type="component" value="Unassembled WGS sequence"/>
</dbReference>
<name>E4X9S1_OIKDI</name>
<keyword evidence="2" id="KW-1185">Reference proteome</keyword>
<sequence>MRLFSFALFQCVLTCRERICRRSSSMTKVLSVSDCTDWWRAISVCLSIDDTALVDTILVLSDWYETWNSKCAIACKRQQSWCARCWTRSVNETEEINLLMAELNKSTGELITCINSVFPVVTQQTSIQIKSEFVLHTYIIRLPPSLGQFAVEFPCVPAAYSFRNAFCIPLQTQLQDSRVNLERRNETENVQLDLVLSEECDFDLLDLNLITLEERNTFNAARLASIPNLFAEDLVHFAAGRPDLLTIKIYTKPKSRARRDKGDYDYYNFYDDEKPFAQLKSPTLVLGIESKCGIVISSARIPRASKRTSSWRAIDGNMLIPFAIKSVRGRHLIGAGNGLYRSVFDGEIEIELDIHLLDRHCRISSSSLSVELDPPNDFLDS</sequence>
<dbReference type="InParanoid" id="E4X9S1"/>
<gene>
    <name evidence="1" type="ORF">GSOID_T00005048001</name>
</gene>
<dbReference type="EMBL" id="FN653031">
    <property type="protein sequence ID" value="CBY08477.1"/>
    <property type="molecule type" value="Genomic_DNA"/>
</dbReference>
<protein>
    <submittedName>
        <fullName evidence="1">Uncharacterized protein</fullName>
    </submittedName>
</protein>
<proteinExistence type="predicted"/>
<reference evidence="1" key="1">
    <citation type="journal article" date="2010" name="Science">
        <title>Plasticity of animal genome architecture unmasked by rapid evolution of a pelagic tunicate.</title>
        <authorList>
            <person name="Denoeud F."/>
            <person name="Henriet S."/>
            <person name="Mungpakdee S."/>
            <person name="Aury J.M."/>
            <person name="Da Silva C."/>
            <person name="Brinkmann H."/>
            <person name="Mikhaleva J."/>
            <person name="Olsen L.C."/>
            <person name="Jubin C."/>
            <person name="Canestro C."/>
            <person name="Bouquet J.M."/>
            <person name="Danks G."/>
            <person name="Poulain J."/>
            <person name="Campsteijn C."/>
            <person name="Adamski M."/>
            <person name="Cross I."/>
            <person name="Yadetie F."/>
            <person name="Muffato M."/>
            <person name="Louis A."/>
            <person name="Butcher S."/>
            <person name="Tsagkogeorga G."/>
            <person name="Konrad A."/>
            <person name="Singh S."/>
            <person name="Jensen M.F."/>
            <person name="Cong E.H."/>
            <person name="Eikeseth-Otteraa H."/>
            <person name="Noel B."/>
            <person name="Anthouard V."/>
            <person name="Porcel B.M."/>
            <person name="Kachouri-Lafond R."/>
            <person name="Nishino A."/>
            <person name="Ugolini M."/>
            <person name="Chourrout P."/>
            <person name="Nishida H."/>
            <person name="Aasland R."/>
            <person name="Huzurbazar S."/>
            <person name="Westhof E."/>
            <person name="Delsuc F."/>
            <person name="Lehrach H."/>
            <person name="Reinhardt R."/>
            <person name="Weissenbach J."/>
            <person name="Roy S.W."/>
            <person name="Artiguenave F."/>
            <person name="Postlethwait J.H."/>
            <person name="Manak J.R."/>
            <person name="Thompson E.M."/>
            <person name="Jaillon O."/>
            <person name="Du Pasquier L."/>
            <person name="Boudinot P."/>
            <person name="Liberles D.A."/>
            <person name="Volff J.N."/>
            <person name="Philippe H."/>
            <person name="Lenhard B."/>
            <person name="Roest Crollius H."/>
            <person name="Wincker P."/>
            <person name="Chourrout D."/>
        </authorList>
    </citation>
    <scope>NUCLEOTIDE SEQUENCE [LARGE SCALE GENOMIC DNA]</scope>
</reference>
<evidence type="ECO:0000313" key="1">
    <source>
        <dbReference type="EMBL" id="CBY08477.1"/>
    </source>
</evidence>
<dbReference type="AlphaFoldDB" id="E4X9S1"/>
<accession>E4X9S1</accession>
<evidence type="ECO:0000313" key="2">
    <source>
        <dbReference type="Proteomes" id="UP000001307"/>
    </source>
</evidence>
<organism evidence="1">
    <name type="scientific">Oikopleura dioica</name>
    <name type="common">Tunicate</name>
    <dbReference type="NCBI Taxonomy" id="34765"/>
    <lineage>
        <taxon>Eukaryota</taxon>
        <taxon>Metazoa</taxon>
        <taxon>Chordata</taxon>
        <taxon>Tunicata</taxon>
        <taxon>Appendicularia</taxon>
        <taxon>Copelata</taxon>
        <taxon>Oikopleuridae</taxon>
        <taxon>Oikopleura</taxon>
    </lineage>
</organism>
<dbReference type="OrthoDB" id="10513275at2759"/>